<organism evidence="3">
    <name type="scientific">freshwater metagenome</name>
    <dbReference type="NCBI Taxonomy" id="449393"/>
    <lineage>
        <taxon>unclassified sequences</taxon>
        <taxon>metagenomes</taxon>
        <taxon>ecological metagenomes</taxon>
    </lineage>
</organism>
<accession>A0A6J6SJM3</accession>
<evidence type="ECO:0000259" key="1">
    <source>
        <dbReference type="Pfam" id="PF00501"/>
    </source>
</evidence>
<dbReference type="InterPro" id="IPR042099">
    <property type="entry name" value="ANL_N_sf"/>
</dbReference>
<evidence type="ECO:0000313" key="5">
    <source>
        <dbReference type="EMBL" id="CAB5150911.1"/>
    </source>
</evidence>
<dbReference type="EMBL" id="CAFABC010000038">
    <property type="protein sequence ID" value="CAB4828922.1"/>
    <property type="molecule type" value="Genomic_DNA"/>
</dbReference>
<dbReference type="Pfam" id="PF00501">
    <property type="entry name" value="AMP-binding"/>
    <property type="match status" value="2"/>
</dbReference>
<gene>
    <name evidence="3" type="ORF">UFOPK2731_01115</name>
    <name evidence="4" type="ORF">UFOPK3161_01128</name>
    <name evidence="2" type="ORF">UFOPK3962_01106</name>
    <name evidence="5" type="ORF">UFOPK4427_01086</name>
</gene>
<dbReference type="PANTHER" id="PTHR43767:SF1">
    <property type="entry name" value="NONRIBOSOMAL PEPTIDE SYNTHASE PES1 (EUROFUNG)-RELATED"/>
    <property type="match status" value="1"/>
</dbReference>
<dbReference type="AlphaFoldDB" id="A0A6J6SJM3"/>
<dbReference type="InterPro" id="IPR000873">
    <property type="entry name" value="AMP-dep_synth/lig_dom"/>
</dbReference>
<evidence type="ECO:0000313" key="4">
    <source>
        <dbReference type="EMBL" id="CAB4828922.1"/>
    </source>
</evidence>
<dbReference type="SUPFAM" id="SSF56801">
    <property type="entry name" value="Acetyl-CoA synthetase-like"/>
    <property type="match status" value="1"/>
</dbReference>
<protein>
    <submittedName>
        <fullName evidence="3">Unannotated protein</fullName>
    </submittedName>
</protein>
<dbReference type="Gene3D" id="3.30.300.30">
    <property type="match status" value="1"/>
</dbReference>
<reference evidence="3" key="1">
    <citation type="submission" date="2020-05" db="EMBL/GenBank/DDBJ databases">
        <authorList>
            <person name="Chiriac C."/>
            <person name="Salcher M."/>
            <person name="Ghai R."/>
            <person name="Kavagutti S V."/>
        </authorList>
    </citation>
    <scope>NUCLEOTIDE SEQUENCE</scope>
</reference>
<dbReference type="CDD" id="cd04433">
    <property type="entry name" value="AFD_class_I"/>
    <property type="match status" value="1"/>
</dbReference>
<feature type="domain" description="AMP-dependent synthetase/ligase" evidence="1">
    <location>
        <begin position="120"/>
        <end position="339"/>
    </location>
</feature>
<evidence type="ECO:0000313" key="2">
    <source>
        <dbReference type="EMBL" id="CAB4342336.1"/>
    </source>
</evidence>
<name>A0A6J6SJM3_9ZZZZ</name>
<dbReference type="Gene3D" id="3.40.50.12780">
    <property type="entry name" value="N-terminal domain of ligase-like"/>
    <property type="match status" value="1"/>
</dbReference>
<dbReference type="InterPro" id="IPR045851">
    <property type="entry name" value="AMP-bd_C_sf"/>
</dbReference>
<dbReference type="EMBL" id="CAESAH010000038">
    <property type="protein sequence ID" value="CAB4342336.1"/>
    <property type="molecule type" value="Genomic_DNA"/>
</dbReference>
<dbReference type="PANTHER" id="PTHR43767">
    <property type="entry name" value="LONG-CHAIN-FATTY-ACID--COA LIGASE"/>
    <property type="match status" value="1"/>
</dbReference>
<dbReference type="InterPro" id="IPR050237">
    <property type="entry name" value="ATP-dep_AMP-bd_enzyme"/>
</dbReference>
<dbReference type="EMBL" id="CAFBRY010000037">
    <property type="protein sequence ID" value="CAB5150911.1"/>
    <property type="molecule type" value="Genomic_DNA"/>
</dbReference>
<dbReference type="EMBL" id="CAEZYO010000038">
    <property type="protein sequence ID" value="CAB4735111.1"/>
    <property type="molecule type" value="Genomic_DNA"/>
</dbReference>
<feature type="domain" description="AMP-dependent synthetase/ligase" evidence="1">
    <location>
        <begin position="9"/>
        <end position="76"/>
    </location>
</feature>
<proteinExistence type="predicted"/>
<evidence type="ECO:0000313" key="3">
    <source>
        <dbReference type="EMBL" id="CAB4735111.1"/>
    </source>
</evidence>
<dbReference type="GO" id="GO:0016878">
    <property type="term" value="F:acid-thiol ligase activity"/>
    <property type="evidence" value="ECO:0007669"/>
    <property type="project" value="UniProtKB-ARBA"/>
</dbReference>
<sequence>MFDFEIMNKWASEKPNELAFADENNALTFAQLDSLSRRTATMLKEKGIQQGELVSLNLPTYLEWTTSLALHLLGAIPMQKIGTKAYPDTVFPDWLISLNLSSNISASKTLIFDEDFLEAVKKKNELLDVPGYVSSESTARLFSTSGTTGDSKYIAMTADDLADLSMRVGSTELAGNNPVLSLFPLGMGASYRLALRNLQLGTTLFRCGFSDYRLPKLLRMYPIKTLLGSPIQISAFLTAQKQTGTELPNLKTIILAGSGVSQELVNRIKTQLGCRIFNDYGSAEAGFVALKEITDNIEVGFSINQSVALQIVDENDVEVTSPSIGQIRYKKTGMARSYLNNAVASAEVFKDDYFYPGDHGFLDESGLLHLTGRVNEVVNLSGVKMNLDKVDSVAMSQLGVVDCASFSVISEAGIEELAVAYVSNNDFNLDRFAKALEKKLSLKPKYLISTYAIPRNNNGKILRQELQKEFKEREKLSE</sequence>